<dbReference type="SUPFAM" id="SSF56112">
    <property type="entry name" value="Protein kinase-like (PK-like)"/>
    <property type="match status" value="1"/>
</dbReference>
<dbReference type="FunFam" id="1.10.510.10:FF:000667">
    <property type="entry name" value="Tyrosine-protein kinase receptor"/>
    <property type="match status" value="1"/>
</dbReference>
<dbReference type="GO" id="GO:0005899">
    <property type="term" value="C:insulin receptor complex"/>
    <property type="evidence" value="ECO:0007669"/>
    <property type="project" value="TreeGrafter"/>
</dbReference>
<evidence type="ECO:0000256" key="20">
    <source>
        <dbReference type="RuleBase" id="RU000312"/>
    </source>
</evidence>
<feature type="transmembrane region" description="Helical" evidence="21">
    <location>
        <begin position="637"/>
        <end position="660"/>
    </location>
</feature>
<keyword evidence="6 20" id="KW-0812">Transmembrane</keyword>
<comment type="caution">
    <text evidence="24">The sequence shown here is derived from an EMBL/GenBank/DDBJ whole genome shotgun (WGS) entry which is preliminary data.</text>
</comment>
<dbReference type="PANTHER" id="PTHR24416:SF525">
    <property type="entry name" value="INSULIN-LIKE RECEPTOR"/>
    <property type="match status" value="1"/>
</dbReference>
<keyword evidence="8" id="KW-0677">Repeat</keyword>
<dbReference type="InterPro" id="IPR036116">
    <property type="entry name" value="FN3_sf"/>
</dbReference>
<evidence type="ECO:0000256" key="3">
    <source>
        <dbReference type="ARBA" id="ARBA00022553"/>
    </source>
</evidence>
<evidence type="ECO:0000256" key="12">
    <source>
        <dbReference type="ARBA" id="ARBA00022989"/>
    </source>
</evidence>
<comment type="similarity">
    <text evidence="20">Belongs to the protein kinase superfamily. Tyr protein kinase family. Insulin receptor subfamily.</text>
</comment>
<evidence type="ECO:0000256" key="1">
    <source>
        <dbReference type="ARBA" id="ARBA00001936"/>
    </source>
</evidence>
<evidence type="ECO:0000256" key="8">
    <source>
        <dbReference type="ARBA" id="ARBA00022737"/>
    </source>
</evidence>
<evidence type="ECO:0000256" key="6">
    <source>
        <dbReference type="ARBA" id="ARBA00022692"/>
    </source>
</evidence>
<dbReference type="Gene3D" id="2.60.40.10">
    <property type="entry name" value="Immunoglobulins"/>
    <property type="match status" value="3"/>
</dbReference>
<evidence type="ECO:0000256" key="2">
    <source>
        <dbReference type="ARBA" id="ARBA00004479"/>
    </source>
</evidence>
<name>A0AAW1TK08_9CUCU</name>
<evidence type="ECO:0000256" key="5">
    <source>
        <dbReference type="ARBA" id="ARBA00022685"/>
    </source>
</evidence>
<dbReference type="GO" id="GO:0043410">
    <property type="term" value="P:positive regulation of MAPK cascade"/>
    <property type="evidence" value="ECO:0007669"/>
    <property type="project" value="TreeGrafter"/>
</dbReference>
<comment type="cofactor">
    <cofactor evidence="1">
        <name>Mn(2+)</name>
        <dbReference type="ChEBI" id="CHEBI:29035"/>
    </cofactor>
</comment>
<dbReference type="InterPro" id="IPR001245">
    <property type="entry name" value="Ser-Thr/Tyr_kinase_cat_dom"/>
</dbReference>
<reference evidence="24 25" key="1">
    <citation type="submission" date="2023-03" db="EMBL/GenBank/DDBJ databases">
        <title>Genome insight into feeding habits of ladybird beetles.</title>
        <authorList>
            <person name="Li H.-S."/>
            <person name="Huang Y.-H."/>
            <person name="Pang H."/>
        </authorList>
    </citation>
    <scope>NUCLEOTIDE SEQUENCE [LARGE SCALE GENOMIC DNA]</scope>
    <source>
        <strain evidence="24">SYSU_2023b</strain>
        <tissue evidence="24">Whole body</tissue>
    </source>
</reference>
<evidence type="ECO:0000259" key="22">
    <source>
        <dbReference type="PROSITE" id="PS50011"/>
    </source>
</evidence>
<dbReference type="PANTHER" id="PTHR24416">
    <property type="entry name" value="TYROSINE-PROTEIN KINASE RECEPTOR"/>
    <property type="match status" value="1"/>
</dbReference>
<keyword evidence="25" id="KW-1185">Reference proteome</keyword>
<dbReference type="PROSITE" id="PS00109">
    <property type="entry name" value="PROTEIN_KINASE_TYR"/>
    <property type="match status" value="1"/>
</dbReference>
<protein>
    <recommendedName>
        <fullName evidence="20">Tyrosine-protein kinase receptor</fullName>
        <ecNumber evidence="20">2.7.10.1</ecNumber>
    </recommendedName>
</protein>
<keyword evidence="15 20" id="KW-0675">Receptor</keyword>
<dbReference type="SMART" id="SM00060">
    <property type="entry name" value="FN3"/>
    <property type="match status" value="3"/>
</dbReference>
<keyword evidence="13 21" id="KW-0472">Membrane</keyword>
<dbReference type="SUPFAM" id="SSF52058">
    <property type="entry name" value="L domain-like"/>
    <property type="match status" value="1"/>
</dbReference>
<dbReference type="InterPro" id="IPR050122">
    <property type="entry name" value="RTK"/>
</dbReference>
<dbReference type="PROSITE" id="PS50011">
    <property type="entry name" value="PROTEIN_KINASE_DOM"/>
    <property type="match status" value="1"/>
</dbReference>
<evidence type="ECO:0000256" key="19">
    <source>
        <dbReference type="PROSITE-ProRule" id="PRU10141"/>
    </source>
</evidence>
<dbReference type="PROSITE" id="PS00107">
    <property type="entry name" value="PROTEIN_KINASE_ATP"/>
    <property type="match status" value="1"/>
</dbReference>
<dbReference type="CDD" id="cd00063">
    <property type="entry name" value="FN3"/>
    <property type="match status" value="3"/>
</dbReference>
<dbReference type="Gene3D" id="3.80.20.20">
    <property type="entry name" value="Receptor L-domain"/>
    <property type="match status" value="1"/>
</dbReference>
<evidence type="ECO:0000256" key="4">
    <source>
        <dbReference type="ARBA" id="ARBA00022679"/>
    </source>
</evidence>
<evidence type="ECO:0000256" key="13">
    <source>
        <dbReference type="ARBA" id="ARBA00023136"/>
    </source>
</evidence>
<evidence type="ECO:0000256" key="7">
    <source>
        <dbReference type="ARBA" id="ARBA00022729"/>
    </source>
</evidence>
<comment type="subcellular location">
    <subcellularLocation>
        <location evidence="2">Membrane</location>
        <topology evidence="2">Single-pass type I membrane protein</topology>
    </subcellularLocation>
</comment>
<keyword evidence="10" id="KW-0418">Kinase</keyword>
<dbReference type="EC" id="2.7.10.1" evidence="20"/>
<evidence type="ECO:0000256" key="16">
    <source>
        <dbReference type="ARBA" id="ARBA00023180"/>
    </source>
</evidence>
<keyword evidence="11 19" id="KW-0067">ATP-binding</keyword>
<dbReference type="InterPro" id="IPR008266">
    <property type="entry name" value="Tyr_kinase_AS"/>
</dbReference>
<dbReference type="Gene3D" id="1.10.510.10">
    <property type="entry name" value="Transferase(Phosphotransferase) domain 1"/>
    <property type="match status" value="1"/>
</dbReference>
<gene>
    <name evidence="24" type="ORF">WA026_006163</name>
</gene>
<dbReference type="GO" id="GO:0005009">
    <property type="term" value="F:insulin receptor activity"/>
    <property type="evidence" value="ECO:0007669"/>
    <property type="project" value="TreeGrafter"/>
</dbReference>
<dbReference type="PROSITE" id="PS50853">
    <property type="entry name" value="FN3"/>
    <property type="match status" value="2"/>
</dbReference>
<dbReference type="InterPro" id="IPR013783">
    <property type="entry name" value="Ig-like_fold"/>
</dbReference>
<evidence type="ECO:0000256" key="11">
    <source>
        <dbReference type="ARBA" id="ARBA00022840"/>
    </source>
</evidence>
<feature type="domain" description="Fibronectin type-III" evidence="23">
    <location>
        <begin position="533"/>
        <end position="633"/>
    </location>
</feature>
<keyword evidence="5" id="KW-0165">Cleavage on pair of basic residues</keyword>
<dbReference type="AlphaFoldDB" id="A0AAW1TK08"/>
<keyword evidence="4" id="KW-0808">Transferase</keyword>
<dbReference type="InterPro" id="IPR011009">
    <property type="entry name" value="Kinase-like_dom_sf"/>
</dbReference>
<evidence type="ECO:0000256" key="15">
    <source>
        <dbReference type="ARBA" id="ARBA00023170"/>
    </source>
</evidence>
<feature type="domain" description="Protein kinase" evidence="22">
    <location>
        <begin position="696"/>
        <end position="870"/>
    </location>
</feature>
<keyword evidence="7" id="KW-0732">Signal</keyword>
<dbReference type="InterPro" id="IPR017441">
    <property type="entry name" value="Protein_kinase_ATP_BS"/>
</dbReference>
<keyword evidence="17" id="KW-0464">Manganese</keyword>
<keyword evidence="14" id="KW-0829">Tyrosine-protein kinase</keyword>
<feature type="binding site" evidence="19">
    <location>
        <position position="729"/>
    </location>
    <ligand>
        <name>ATP</name>
        <dbReference type="ChEBI" id="CHEBI:30616"/>
    </ligand>
</feature>
<evidence type="ECO:0000256" key="14">
    <source>
        <dbReference type="ARBA" id="ARBA00023137"/>
    </source>
</evidence>
<dbReference type="Pfam" id="PF01030">
    <property type="entry name" value="Recep_L_domain"/>
    <property type="match status" value="1"/>
</dbReference>
<evidence type="ECO:0000256" key="17">
    <source>
        <dbReference type="ARBA" id="ARBA00023211"/>
    </source>
</evidence>
<dbReference type="InterPro" id="IPR000719">
    <property type="entry name" value="Prot_kinase_dom"/>
</dbReference>
<keyword evidence="3 20" id="KW-0597">Phosphoprotein</keyword>
<dbReference type="PRINTS" id="PR00109">
    <property type="entry name" value="TYRKINASE"/>
</dbReference>
<dbReference type="InterPro" id="IPR036941">
    <property type="entry name" value="Rcpt_L-dom_sf"/>
</dbReference>
<organism evidence="24 25">
    <name type="scientific">Henosepilachna vigintioctopunctata</name>
    <dbReference type="NCBI Taxonomy" id="420089"/>
    <lineage>
        <taxon>Eukaryota</taxon>
        <taxon>Metazoa</taxon>
        <taxon>Ecdysozoa</taxon>
        <taxon>Arthropoda</taxon>
        <taxon>Hexapoda</taxon>
        <taxon>Insecta</taxon>
        <taxon>Pterygota</taxon>
        <taxon>Neoptera</taxon>
        <taxon>Endopterygota</taxon>
        <taxon>Coleoptera</taxon>
        <taxon>Polyphaga</taxon>
        <taxon>Cucujiformia</taxon>
        <taxon>Coccinelloidea</taxon>
        <taxon>Coccinellidae</taxon>
        <taxon>Epilachninae</taxon>
        <taxon>Epilachnini</taxon>
        <taxon>Henosepilachna</taxon>
    </lineage>
</organism>
<evidence type="ECO:0000259" key="23">
    <source>
        <dbReference type="PROSITE" id="PS50853"/>
    </source>
</evidence>
<dbReference type="InterPro" id="IPR020635">
    <property type="entry name" value="Tyr_kinase_cat_dom"/>
</dbReference>
<evidence type="ECO:0000256" key="9">
    <source>
        <dbReference type="ARBA" id="ARBA00022741"/>
    </source>
</evidence>
<dbReference type="GO" id="GO:0030424">
    <property type="term" value="C:axon"/>
    <property type="evidence" value="ECO:0007669"/>
    <property type="project" value="TreeGrafter"/>
</dbReference>
<evidence type="ECO:0000256" key="10">
    <source>
        <dbReference type="ARBA" id="ARBA00022777"/>
    </source>
</evidence>
<dbReference type="EMBL" id="JARQZJ010000002">
    <property type="protein sequence ID" value="KAK9870068.1"/>
    <property type="molecule type" value="Genomic_DNA"/>
</dbReference>
<keyword evidence="9 19" id="KW-0547">Nucleotide-binding</keyword>
<dbReference type="PROSITE" id="PS00239">
    <property type="entry name" value="RECEPTOR_TYR_KIN_II"/>
    <property type="match status" value="1"/>
</dbReference>
<sequence>MSCVTEEECRSSILGGRWVFQRYCIPRNTCLENYEFTEKTSPPSCVRCNGICNKTCKAISLSTKASIDSLKGCTHLVGNLELKISDIYVIDELERSLGDLKEIDGCLKVARSSAISSLRFLKNLKRITGRNKEKQCRNYTVFIYDNTNLKTLVEVDRIETSGDVSIGFHDNPELCVSEIRKFASKLGISNEKFDVILKKAKDVSPYSNGDKDPCADLQLSVTVTEYNPTNVTLQWESYKAENVTVIGYTIFYILASDLAAERTNDISSNMCENNGWKSRFVSNNSRTVQLTQLYPFSLYIYWIKVYHIQDEMSGIAGSTEKKSFTTLQDDPSEPVSFDVTATSPTTINITWETPYHINGNLSHYQLVVLIEKDDPKFVSRRNYCMYPHIDTPIAERTKEPIKNWLNTSENGSCQCVINIYRLNERFCGPLSDGFSFSNDDCNRFLYQIMDKPKNITKRYLLQDKSQPKGNPNNTVVDIQLPANKTNFVLQHLKAFTKYLILFSACNQKFKDKYQCSAVLLRSERTKANVSADRISNLNLKVLKNEEAILSWDDPPNPNSMIVAYNIEYKSGDSSQAVSLPAPDCITRTQHINSGRIYRITYIDPGVYSIRVRPISLYGVGLYSNPVTLRINSPLKTWLIYLFVCIVFVFFVVIIIVYLWYKRKKTLESIHLITSINPDYASAFYVQDDWEVDRNDVEITDDLGEGSFGVVRFGYIKSKKLPCAVKTIGKDKSLSYKTEFLNEASIMKQFSGGYHVVKLYGVVSISDPPLVLMELMERGDLKEYLRIARESSRGISSPELYQMAAQIADGMSYLSAKKFVHRDLAARNCMVAADKTVKIGDFGMTKDIYMHDYYRKGTTGLLPVRWMAPKA</sequence>
<keyword evidence="16" id="KW-0325">Glycoprotein</keyword>
<evidence type="ECO:0000256" key="18">
    <source>
        <dbReference type="ARBA" id="ARBA00051243"/>
    </source>
</evidence>
<dbReference type="Pfam" id="PF07714">
    <property type="entry name" value="PK_Tyr_Ser-Thr"/>
    <property type="match status" value="1"/>
</dbReference>
<dbReference type="Gene3D" id="3.30.200.20">
    <property type="entry name" value="Phosphorylase Kinase, domain 1"/>
    <property type="match status" value="1"/>
</dbReference>
<proteinExistence type="inferred from homology"/>
<dbReference type="GO" id="GO:0005524">
    <property type="term" value="F:ATP binding"/>
    <property type="evidence" value="ECO:0007669"/>
    <property type="project" value="UniProtKB-UniRule"/>
</dbReference>
<dbReference type="GO" id="GO:0043560">
    <property type="term" value="F:insulin receptor substrate binding"/>
    <property type="evidence" value="ECO:0007669"/>
    <property type="project" value="TreeGrafter"/>
</dbReference>
<dbReference type="InterPro" id="IPR000494">
    <property type="entry name" value="Rcpt_L-dom"/>
</dbReference>
<feature type="domain" description="Fibronectin type-III" evidence="23">
    <location>
        <begin position="217"/>
        <end position="329"/>
    </location>
</feature>
<dbReference type="SMART" id="SM00219">
    <property type="entry name" value="TyrKc"/>
    <property type="match status" value="1"/>
</dbReference>
<comment type="catalytic activity">
    <reaction evidence="18 20">
        <text>L-tyrosyl-[protein] + ATP = O-phospho-L-tyrosyl-[protein] + ADP + H(+)</text>
        <dbReference type="Rhea" id="RHEA:10596"/>
        <dbReference type="Rhea" id="RHEA-COMP:10136"/>
        <dbReference type="Rhea" id="RHEA-COMP:20101"/>
        <dbReference type="ChEBI" id="CHEBI:15378"/>
        <dbReference type="ChEBI" id="CHEBI:30616"/>
        <dbReference type="ChEBI" id="CHEBI:46858"/>
        <dbReference type="ChEBI" id="CHEBI:61978"/>
        <dbReference type="ChEBI" id="CHEBI:456216"/>
        <dbReference type="EC" id="2.7.10.1"/>
    </reaction>
</comment>
<dbReference type="InterPro" id="IPR002011">
    <property type="entry name" value="Tyr_kinase_rcpt_2_CS"/>
</dbReference>
<dbReference type="Proteomes" id="UP001431783">
    <property type="component" value="Unassembled WGS sequence"/>
</dbReference>
<dbReference type="InterPro" id="IPR003961">
    <property type="entry name" value="FN3_dom"/>
</dbReference>
<evidence type="ECO:0000313" key="24">
    <source>
        <dbReference type="EMBL" id="KAK9870068.1"/>
    </source>
</evidence>
<evidence type="ECO:0000313" key="25">
    <source>
        <dbReference type="Proteomes" id="UP001431783"/>
    </source>
</evidence>
<dbReference type="GO" id="GO:0042593">
    <property type="term" value="P:glucose homeostasis"/>
    <property type="evidence" value="ECO:0007669"/>
    <property type="project" value="TreeGrafter"/>
</dbReference>
<evidence type="ECO:0000256" key="21">
    <source>
        <dbReference type="SAM" id="Phobius"/>
    </source>
</evidence>
<accession>A0AAW1TK08</accession>
<dbReference type="SUPFAM" id="SSF49265">
    <property type="entry name" value="Fibronectin type III"/>
    <property type="match status" value="2"/>
</dbReference>
<keyword evidence="12 21" id="KW-1133">Transmembrane helix</keyword>
<dbReference type="GO" id="GO:0051897">
    <property type="term" value="P:positive regulation of phosphatidylinositol 3-kinase/protein kinase B signal transduction"/>
    <property type="evidence" value="ECO:0007669"/>
    <property type="project" value="TreeGrafter"/>
</dbReference>